<evidence type="ECO:0000259" key="6">
    <source>
        <dbReference type="Pfam" id="PF00150"/>
    </source>
</evidence>
<keyword evidence="1 3" id="KW-0378">Hydrolase</keyword>
<dbReference type="PROSITE" id="PS51257">
    <property type="entry name" value="PROKAR_LIPOPROTEIN"/>
    <property type="match status" value="1"/>
</dbReference>
<dbReference type="Pfam" id="PF00150">
    <property type="entry name" value="Cellulase"/>
    <property type="match status" value="1"/>
</dbReference>
<feature type="signal peptide" evidence="5">
    <location>
        <begin position="1"/>
        <end position="24"/>
    </location>
</feature>
<name>A0A173XJ51_9FIRM</name>
<dbReference type="PANTHER" id="PTHR34142:SF1">
    <property type="entry name" value="GLYCOSIDE HYDROLASE FAMILY 5 DOMAIN-CONTAINING PROTEIN"/>
    <property type="match status" value="1"/>
</dbReference>
<dbReference type="EC" id="3.2.1.4" evidence="7"/>
<gene>
    <name evidence="7" type="primary">celA</name>
    <name evidence="7" type="ORF">ERS852417_00443</name>
</gene>
<evidence type="ECO:0000256" key="5">
    <source>
        <dbReference type="SAM" id="SignalP"/>
    </source>
</evidence>
<dbReference type="GO" id="GO:0000272">
    <property type="term" value="P:polysaccharide catabolic process"/>
    <property type="evidence" value="ECO:0007669"/>
    <property type="project" value="InterPro"/>
</dbReference>
<feature type="domain" description="Glycoside hydrolase family 5" evidence="6">
    <location>
        <begin position="95"/>
        <end position="344"/>
    </location>
</feature>
<feature type="chain" id="PRO_5039537260" evidence="5">
    <location>
        <begin position="25"/>
        <end position="388"/>
    </location>
</feature>
<dbReference type="InterPro" id="IPR017853">
    <property type="entry name" value="GH"/>
</dbReference>
<feature type="region of interest" description="Disordered" evidence="4">
    <location>
        <begin position="24"/>
        <end position="60"/>
    </location>
</feature>
<dbReference type="EMBL" id="CYYW01000002">
    <property type="protein sequence ID" value="CUN50448.1"/>
    <property type="molecule type" value="Genomic_DNA"/>
</dbReference>
<dbReference type="PANTHER" id="PTHR34142">
    <property type="entry name" value="ENDO-BETA-1,4-GLUCANASE A"/>
    <property type="match status" value="1"/>
</dbReference>
<evidence type="ECO:0000256" key="2">
    <source>
        <dbReference type="ARBA" id="ARBA00023295"/>
    </source>
</evidence>
<proteinExistence type="inferred from homology"/>
<evidence type="ECO:0000313" key="7">
    <source>
        <dbReference type="EMBL" id="CUN50448.1"/>
    </source>
</evidence>
<dbReference type="GO" id="GO:0008810">
    <property type="term" value="F:cellulase activity"/>
    <property type="evidence" value="ECO:0007669"/>
    <property type="project" value="UniProtKB-EC"/>
</dbReference>
<keyword evidence="5" id="KW-0732">Signal</keyword>
<dbReference type="Proteomes" id="UP000095384">
    <property type="component" value="Unassembled WGS sequence"/>
</dbReference>
<evidence type="ECO:0000313" key="8">
    <source>
        <dbReference type="Proteomes" id="UP000095384"/>
    </source>
</evidence>
<feature type="compositionally biased region" description="Basic and acidic residues" evidence="4">
    <location>
        <begin position="25"/>
        <end position="38"/>
    </location>
</feature>
<sequence>MKKYIALVLAAVLVLGIFTGCGNKGNKETESQTDEKATESVNSAENNTEDSTQNSTENQNVADTEQLTTENGQESSVLACPSVNGKLHVEGSKLVDQNNNEVQLRGVSTHGLAWYPQYVTNDCFATLKSFGANVVRLAMYTYESGGYCTDGDRQQLETLVQNGVQYAFNNDMYVIIDWHVLNEGNPNRYSDVAKTFFAKMAQQYASYNNVIYEICNEPCKGATWGDVKFYASEVIPSIRSYDKDAVILIGTPNWSQDVDEAVKDPVTGYDNIMYTLHFYAATHKEDLQNKLKSAADAGLPIFVSEFGICSADGNGQVDIDSANSWISLLDSYGISYVCWNLSNKDEKSALLTAACDKTSGFTYEDLSDEGKWLYGVLTSHVTQESSGT</sequence>
<keyword evidence="2 3" id="KW-0326">Glycosidase</keyword>
<evidence type="ECO:0000256" key="3">
    <source>
        <dbReference type="RuleBase" id="RU361153"/>
    </source>
</evidence>
<accession>A0A173XJ51</accession>
<evidence type="ECO:0000256" key="1">
    <source>
        <dbReference type="ARBA" id="ARBA00022801"/>
    </source>
</evidence>
<organism evidence="7 8">
    <name type="scientific">Agathobacter rectalis</name>
    <dbReference type="NCBI Taxonomy" id="39491"/>
    <lineage>
        <taxon>Bacteria</taxon>
        <taxon>Bacillati</taxon>
        <taxon>Bacillota</taxon>
        <taxon>Clostridia</taxon>
        <taxon>Lachnospirales</taxon>
        <taxon>Lachnospiraceae</taxon>
        <taxon>Agathobacter</taxon>
    </lineage>
</organism>
<reference evidence="7 8" key="1">
    <citation type="submission" date="2015-09" db="EMBL/GenBank/DDBJ databases">
        <authorList>
            <consortium name="Pathogen Informatics"/>
        </authorList>
    </citation>
    <scope>NUCLEOTIDE SEQUENCE [LARGE SCALE GENOMIC DNA]</scope>
    <source>
        <strain evidence="7 8">2789STDY5608860</strain>
    </source>
</reference>
<dbReference type="Gene3D" id="3.20.20.80">
    <property type="entry name" value="Glycosidases"/>
    <property type="match status" value="1"/>
</dbReference>
<protein>
    <submittedName>
        <fullName evidence="7">Endoglucanase A</fullName>
        <ecNumber evidence="7">3.2.1.4</ecNumber>
    </submittedName>
</protein>
<dbReference type="InterPro" id="IPR001547">
    <property type="entry name" value="Glyco_hydro_5"/>
</dbReference>
<comment type="similarity">
    <text evidence="3">Belongs to the glycosyl hydrolase 5 (cellulase A) family.</text>
</comment>
<feature type="compositionally biased region" description="Polar residues" evidence="4">
    <location>
        <begin position="39"/>
        <end position="60"/>
    </location>
</feature>
<dbReference type="RefSeq" id="WP_055222932.1">
    <property type="nucleotide sequence ID" value="NZ_CYYW01000002.1"/>
</dbReference>
<evidence type="ECO:0000256" key="4">
    <source>
        <dbReference type="SAM" id="MobiDB-lite"/>
    </source>
</evidence>
<dbReference type="AlphaFoldDB" id="A0A173XJ51"/>
<dbReference type="SUPFAM" id="SSF51445">
    <property type="entry name" value="(Trans)glycosidases"/>
    <property type="match status" value="1"/>
</dbReference>